<dbReference type="AlphaFoldDB" id="A0A3B0UHT5"/>
<dbReference type="GO" id="GO:0006313">
    <property type="term" value="P:DNA transposition"/>
    <property type="evidence" value="ECO:0007669"/>
    <property type="project" value="InterPro"/>
</dbReference>
<accession>A0A3B0UHT5</accession>
<proteinExistence type="predicted"/>
<dbReference type="SMART" id="SM01321">
    <property type="entry name" value="Y1_Tnp"/>
    <property type="match status" value="1"/>
</dbReference>
<sequence>MSLKYKFFDKTDLYFITYTVINWMDVFTSDIYRNVLLDSWNYCIKNKGLKIHAWCIMTNHVHMIISSDGEELSSIMRDIKSFTSTTLKQIIADNQQGSHKTRMLKMMKDAGTKNSNNNGFQFWQQHNHPILLDTNYILDQKLDYIHNNPVKKGFVDEPESYLYSSARDYAGIQGLVEIELIE</sequence>
<gene>
    <name evidence="2" type="ORF">MNBD_BACTEROID07-1045</name>
</gene>
<feature type="domain" description="Transposase IS200-like" evidence="1">
    <location>
        <begin position="10"/>
        <end position="148"/>
    </location>
</feature>
<dbReference type="SUPFAM" id="SSF143422">
    <property type="entry name" value="Transposase IS200-like"/>
    <property type="match status" value="1"/>
</dbReference>
<dbReference type="PANTHER" id="PTHR36966:SF1">
    <property type="entry name" value="REP-ASSOCIATED TYROSINE TRANSPOSASE"/>
    <property type="match status" value="1"/>
</dbReference>
<evidence type="ECO:0000259" key="1">
    <source>
        <dbReference type="SMART" id="SM01321"/>
    </source>
</evidence>
<dbReference type="InterPro" id="IPR052715">
    <property type="entry name" value="RAYT_transposase"/>
</dbReference>
<reference evidence="2" key="1">
    <citation type="submission" date="2018-06" db="EMBL/GenBank/DDBJ databases">
        <authorList>
            <person name="Zhirakovskaya E."/>
        </authorList>
    </citation>
    <scope>NUCLEOTIDE SEQUENCE</scope>
</reference>
<dbReference type="GO" id="GO:0043565">
    <property type="term" value="F:sequence-specific DNA binding"/>
    <property type="evidence" value="ECO:0007669"/>
    <property type="project" value="TreeGrafter"/>
</dbReference>
<dbReference type="PANTHER" id="PTHR36966">
    <property type="entry name" value="REP-ASSOCIATED TYROSINE TRANSPOSASE"/>
    <property type="match status" value="1"/>
</dbReference>
<dbReference type="InterPro" id="IPR036515">
    <property type="entry name" value="Transposase_17_sf"/>
</dbReference>
<dbReference type="EMBL" id="UOET01000483">
    <property type="protein sequence ID" value="VAW30178.1"/>
    <property type="molecule type" value="Genomic_DNA"/>
</dbReference>
<dbReference type="NCBIfam" id="NF047646">
    <property type="entry name" value="REP_Tyr_transpos"/>
    <property type="match status" value="1"/>
</dbReference>
<name>A0A3B0UHT5_9ZZZZ</name>
<protein>
    <recommendedName>
        <fullName evidence="1">Transposase IS200-like domain-containing protein</fullName>
    </recommendedName>
</protein>
<dbReference type="Pfam" id="PF01797">
    <property type="entry name" value="Y1_Tnp"/>
    <property type="match status" value="1"/>
</dbReference>
<dbReference type="InterPro" id="IPR002686">
    <property type="entry name" value="Transposase_17"/>
</dbReference>
<evidence type="ECO:0000313" key="2">
    <source>
        <dbReference type="EMBL" id="VAW30178.1"/>
    </source>
</evidence>
<organism evidence="2">
    <name type="scientific">hydrothermal vent metagenome</name>
    <dbReference type="NCBI Taxonomy" id="652676"/>
    <lineage>
        <taxon>unclassified sequences</taxon>
        <taxon>metagenomes</taxon>
        <taxon>ecological metagenomes</taxon>
    </lineage>
</organism>
<dbReference type="Gene3D" id="3.30.70.1290">
    <property type="entry name" value="Transposase IS200-like"/>
    <property type="match status" value="1"/>
</dbReference>
<dbReference type="GO" id="GO:0004803">
    <property type="term" value="F:transposase activity"/>
    <property type="evidence" value="ECO:0007669"/>
    <property type="project" value="InterPro"/>
</dbReference>